<gene>
    <name evidence="2" type="ORF">JIN85_04765</name>
</gene>
<dbReference type="AlphaFoldDB" id="A0A934S4F2"/>
<dbReference type="Gene3D" id="3.40.50.150">
    <property type="entry name" value="Vaccinia Virus protein VP39"/>
    <property type="match status" value="1"/>
</dbReference>
<dbReference type="Proteomes" id="UP000603141">
    <property type="component" value="Unassembled WGS sequence"/>
</dbReference>
<proteinExistence type="predicted"/>
<dbReference type="InterPro" id="IPR029063">
    <property type="entry name" value="SAM-dependent_MTases_sf"/>
</dbReference>
<comment type="caution">
    <text evidence="2">The sequence shown here is derived from an EMBL/GenBank/DDBJ whole genome shotgun (WGS) entry which is preliminary data.</text>
</comment>
<dbReference type="GO" id="GO:0032259">
    <property type="term" value="P:methylation"/>
    <property type="evidence" value="ECO:0007669"/>
    <property type="project" value="UniProtKB-KW"/>
</dbReference>
<dbReference type="CDD" id="cd02440">
    <property type="entry name" value="AdoMet_MTases"/>
    <property type="match status" value="1"/>
</dbReference>
<dbReference type="EMBL" id="JAENIJ010000005">
    <property type="protein sequence ID" value="MBK1881713.1"/>
    <property type="molecule type" value="Genomic_DNA"/>
</dbReference>
<dbReference type="Pfam" id="PF13847">
    <property type="entry name" value="Methyltransf_31"/>
    <property type="match status" value="1"/>
</dbReference>
<evidence type="ECO:0000313" key="2">
    <source>
        <dbReference type="EMBL" id="MBK1881713.1"/>
    </source>
</evidence>
<keyword evidence="2" id="KW-0808">Transferase</keyword>
<dbReference type="RefSeq" id="WP_200268130.1">
    <property type="nucleotide sequence ID" value="NZ_JAENIJ010000005.1"/>
</dbReference>
<dbReference type="SUPFAM" id="SSF53335">
    <property type="entry name" value="S-adenosyl-L-methionine-dependent methyltransferases"/>
    <property type="match status" value="1"/>
</dbReference>
<dbReference type="InterPro" id="IPR025714">
    <property type="entry name" value="Methyltranfer_dom"/>
</dbReference>
<organism evidence="2 3">
    <name type="scientific">Luteolibacter pohnpeiensis</name>
    <dbReference type="NCBI Taxonomy" id="454153"/>
    <lineage>
        <taxon>Bacteria</taxon>
        <taxon>Pseudomonadati</taxon>
        <taxon>Verrucomicrobiota</taxon>
        <taxon>Verrucomicrobiia</taxon>
        <taxon>Verrucomicrobiales</taxon>
        <taxon>Verrucomicrobiaceae</taxon>
        <taxon>Luteolibacter</taxon>
    </lineage>
</organism>
<protein>
    <submittedName>
        <fullName evidence="2">Methyltransferase domain-containing protein</fullName>
    </submittedName>
</protein>
<reference evidence="2" key="1">
    <citation type="submission" date="2021-01" db="EMBL/GenBank/DDBJ databases">
        <title>Modified the classification status of verrucomicrobia.</title>
        <authorList>
            <person name="Feng X."/>
        </authorList>
    </citation>
    <scope>NUCLEOTIDE SEQUENCE</scope>
    <source>
        <strain evidence="2">KCTC 22041</strain>
    </source>
</reference>
<accession>A0A934S4F2</accession>
<sequence>MTTALPKKIGSLYRGRWDQHYVATKVRTDPLYARIHQELADSSLPLLDLGCGLGVLEFFLRELGVAVPMLGLDYDERKIEAARLAAKKVGTTDVDFSVHDARTGLPEHCGNVTILDILQFIAPEEQRTLLKLAAERVAQQGGKLVIRSGLRDSSLRFKITVFGDVVAKATSWMRSGPVHYPVAEDFQEILSPYGTVDISPLWGGTPFNNHLIVMSR</sequence>
<keyword evidence="3" id="KW-1185">Reference proteome</keyword>
<keyword evidence="2" id="KW-0489">Methyltransferase</keyword>
<evidence type="ECO:0000259" key="1">
    <source>
        <dbReference type="Pfam" id="PF13847"/>
    </source>
</evidence>
<dbReference type="GO" id="GO:0008168">
    <property type="term" value="F:methyltransferase activity"/>
    <property type="evidence" value="ECO:0007669"/>
    <property type="project" value="UniProtKB-KW"/>
</dbReference>
<name>A0A934S4F2_9BACT</name>
<feature type="domain" description="Methyltransferase" evidence="1">
    <location>
        <begin position="41"/>
        <end position="150"/>
    </location>
</feature>
<evidence type="ECO:0000313" key="3">
    <source>
        <dbReference type="Proteomes" id="UP000603141"/>
    </source>
</evidence>